<reference evidence="1 2" key="1">
    <citation type="submission" date="2016-10" db="EMBL/GenBank/DDBJ databases">
        <title>Complete Genome Sequence of the Nonylphenol-Degrading Bacterium Sphingobium cloacae JCM 10874T.</title>
        <authorList>
            <person name="Ootsuka M."/>
            <person name="Nishizawa T."/>
            <person name="Ohta H."/>
        </authorList>
    </citation>
    <scope>NUCLEOTIDE SEQUENCE [LARGE SCALE GENOMIC DNA]</scope>
    <source>
        <strain evidence="1 2">JCM 10874</strain>
    </source>
</reference>
<dbReference type="AlphaFoldDB" id="A0A1E1F2Q3"/>
<proteinExistence type="predicted"/>
<name>A0A1E1F2Q3_9SPHN</name>
<organism evidence="1 2">
    <name type="scientific">Sphingobium cloacae</name>
    <dbReference type="NCBI Taxonomy" id="120107"/>
    <lineage>
        <taxon>Bacteria</taxon>
        <taxon>Pseudomonadati</taxon>
        <taxon>Pseudomonadota</taxon>
        <taxon>Alphaproteobacteria</taxon>
        <taxon>Sphingomonadales</taxon>
        <taxon>Sphingomonadaceae</taxon>
        <taxon>Sphingobium</taxon>
    </lineage>
</organism>
<dbReference type="KEGG" id="sclo:SCLO_1017540"/>
<sequence length="110" mass="12817">MARRIPWLVIGRQSQGDPQFIENPGDPVRLGLFTKFNRCAAERIRQFNRFLGRAWSNALRGNDVSQKHAFQGVNRGFRLGHGRDSHSRDVSENDRIARSIFMHRQNEETR</sequence>
<evidence type="ECO:0000313" key="1">
    <source>
        <dbReference type="EMBL" id="BAV64794.1"/>
    </source>
</evidence>
<dbReference type="Proteomes" id="UP000218272">
    <property type="component" value="Chromosome SCLO_1"/>
</dbReference>
<evidence type="ECO:0000313" key="2">
    <source>
        <dbReference type="Proteomes" id="UP000218272"/>
    </source>
</evidence>
<accession>A0A1E1F2Q3</accession>
<keyword evidence="2" id="KW-1185">Reference proteome</keyword>
<dbReference type="EMBL" id="AP017655">
    <property type="protein sequence ID" value="BAV64794.1"/>
    <property type="molecule type" value="Genomic_DNA"/>
</dbReference>
<gene>
    <name evidence="1" type="ORF">SCLO_1017540</name>
</gene>
<protein>
    <submittedName>
        <fullName evidence="1">Transcriptional regulator</fullName>
    </submittedName>
</protein>